<keyword evidence="8" id="KW-1185">Reference proteome</keyword>
<evidence type="ECO:0000256" key="3">
    <source>
        <dbReference type="ARBA" id="ARBA00023015"/>
    </source>
</evidence>
<dbReference type="PANTHER" id="PTHR33164">
    <property type="entry name" value="TRANSCRIPTIONAL REGULATOR, MARR FAMILY"/>
    <property type="match status" value="1"/>
</dbReference>
<evidence type="ECO:0000256" key="1">
    <source>
        <dbReference type="ARBA" id="ARBA00004496"/>
    </source>
</evidence>
<evidence type="ECO:0000256" key="2">
    <source>
        <dbReference type="ARBA" id="ARBA00022490"/>
    </source>
</evidence>
<dbReference type="InterPro" id="IPR055166">
    <property type="entry name" value="Transc_reg_Sar_Rot_HTH"/>
</dbReference>
<protein>
    <recommendedName>
        <fullName evidence="6">HTH marR-type domain-containing protein</fullName>
    </recommendedName>
</protein>
<evidence type="ECO:0000313" key="8">
    <source>
        <dbReference type="Proteomes" id="UP000283786"/>
    </source>
</evidence>
<dbReference type="PANTHER" id="PTHR33164:SF5">
    <property type="entry name" value="ORGANIC HYDROPEROXIDE RESISTANCE TRANSCRIPTIONAL REGULATOR"/>
    <property type="match status" value="1"/>
</dbReference>
<reference evidence="7 8" key="1">
    <citation type="submission" date="2020-08" db="EMBL/GenBank/DDBJ databases">
        <title>Genome sequence of Rhodobacteraceae bacterium Lw-13e.</title>
        <authorList>
            <person name="Poehlein A."/>
            <person name="Wolter L."/>
            <person name="Daniel R."/>
            <person name="Brinkhoff T."/>
        </authorList>
    </citation>
    <scope>NUCLEOTIDE SEQUENCE [LARGE SCALE GENOMIC DNA]</scope>
    <source>
        <strain evidence="7 8">Lw-13e</strain>
    </source>
</reference>
<keyword evidence="3" id="KW-0805">Transcription regulation</keyword>
<accession>A0A7T1BRU1</accession>
<dbReference type="Proteomes" id="UP000283786">
    <property type="component" value="Chromosome"/>
</dbReference>
<dbReference type="EMBL" id="CP060436">
    <property type="protein sequence ID" value="QPM89203.1"/>
    <property type="molecule type" value="Genomic_DNA"/>
</dbReference>
<keyword evidence="5" id="KW-0804">Transcription</keyword>
<dbReference type="Pfam" id="PF22381">
    <property type="entry name" value="Staph_reg_Sar_Rot"/>
    <property type="match status" value="1"/>
</dbReference>
<dbReference type="GO" id="GO:0005737">
    <property type="term" value="C:cytoplasm"/>
    <property type="evidence" value="ECO:0007669"/>
    <property type="project" value="UniProtKB-SubCell"/>
</dbReference>
<dbReference type="Gene3D" id="1.10.10.10">
    <property type="entry name" value="Winged helix-like DNA-binding domain superfamily/Winged helix DNA-binding domain"/>
    <property type="match status" value="1"/>
</dbReference>
<organism evidence="7 8">
    <name type="scientific">Pseudooceanicola algae</name>
    <dbReference type="NCBI Taxonomy" id="1537215"/>
    <lineage>
        <taxon>Bacteria</taxon>
        <taxon>Pseudomonadati</taxon>
        <taxon>Pseudomonadota</taxon>
        <taxon>Alphaproteobacteria</taxon>
        <taxon>Rhodobacterales</taxon>
        <taxon>Paracoccaceae</taxon>
        <taxon>Pseudooceanicola</taxon>
    </lineage>
</organism>
<dbReference type="InterPro" id="IPR036390">
    <property type="entry name" value="WH_DNA-bd_sf"/>
</dbReference>
<dbReference type="KEGG" id="palw:PSAL_004180"/>
<comment type="subcellular location">
    <subcellularLocation>
        <location evidence="1">Cytoplasm</location>
    </subcellularLocation>
</comment>
<evidence type="ECO:0000256" key="5">
    <source>
        <dbReference type="ARBA" id="ARBA00023163"/>
    </source>
</evidence>
<evidence type="ECO:0000313" key="7">
    <source>
        <dbReference type="EMBL" id="QPM89203.1"/>
    </source>
</evidence>
<dbReference type="PROSITE" id="PS50995">
    <property type="entry name" value="HTH_MARR_2"/>
    <property type="match status" value="1"/>
</dbReference>
<dbReference type="InterPro" id="IPR039422">
    <property type="entry name" value="MarR/SlyA-like"/>
</dbReference>
<sequence length="161" mass="17718">MTELLPDPPKTPDQGDQIPAPTEALICFNLYAASHAFIRLYTPHLDRLALTYPQFLVLLLLHDRDGQQVGELGRALSMETNTLSPLLKRLGDMGLITRQRSKKDARRVAICLTDAGRTKATAVADVPGCIAREKGLSADGYRHTLEMLKALRGWIDASPQA</sequence>
<feature type="domain" description="HTH marR-type" evidence="6">
    <location>
        <begin position="23"/>
        <end position="157"/>
    </location>
</feature>
<dbReference type="GO" id="GO:0003700">
    <property type="term" value="F:DNA-binding transcription factor activity"/>
    <property type="evidence" value="ECO:0007669"/>
    <property type="project" value="InterPro"/>
</dbReference>
<proteinExistence type="predicted"/>
<dbReference type="GO" id="GO:0006950">
    <property type="term" value="P:response to stress"/>
    <property type="evidence" value="ECO:0007669"/>
    <property type="project" value="TreeGrafter"/>
</dbReference>
<dbReference type="GO" id="GO:0003677">
    <property type="term" value="F:DNA binding"/>
    <property type="evidence" value="ECO:0007669"/>
    <property type="project" value="UniProtKB-KW"/>
</dbReference>
<dbReference type="AlphaFoldDB" id="A0A7T1BRU1"/>
<keyword evidence="2" id="KW-0963">Cytoplasm</keyword>
<dbReference type="SUPFAM" id="SSF46785">
    <property type="entry name" value="Winged helix' DNA-binding domain"/>
    <property type="match status" value="1"/>
</dbReference>
<evidence type="ECO:0000259" key="6">
    <source>
        <dbReference type="PROSITE" id="PS50995"/>
    </source>
</evidence>
<dbReference type="RefSeq" id="WP_196222813.1">
    <property type="nucleotide sequence ID" value="NZ_CP060436.1"/>
</dbReference>
<evidence type="ECO:0000256" key="4">
    <source>
        <dbReference type="ARBA" id="ARBA00023125"/>
    </source>
</evidence>
<name>A0A7T1BRU1_9RHOB</name>
<dbReference type="InterPro" id="IPR000835">
    <property type="entry name" value="HTH_MarR-typ"/>
</dbReference>
<keyword evidence="4" id="KW-0238">DNA-binding</keyword>
<gene>
    <name evidence="7" type="ORF">PSAL_004180</name>
</gene>
<dbReference type="InterPro" id="IPR036388">
    <property type="entry name" value="WH-like_DNA-bd_sf"/>
</dbReference>
<dbReference type="SMART" id="SM00347">
    <property type="entry name" value="HTH_MARR"/>
    <property type="match status" value="1"/>
</dbReference>